<reference evidence="1 2" key="1">
    <citation type="journal article" date="2014" name="PLoS Genet.">
        <title>Phylogenetically driven sequencing of extremely halophilic archaea reveals strategies for static and dynamic osmo-response.</title>
        <authorList>
            <person name="Becker E.A."/>
            <person name="Seitzer P.M."/>
            <person name="Tritt A."/>
            <person name="Larsen D."/>
            <person name="Krusor M."/>
            <person name="Yao A.I."/>
            <person name="Wu D."/>
            <person name="Madern D."/>
            <person name="Eisen J.A."/>
            <person name="Darling A.E."/>
            <person name="Facciotti M.T."/>
        </authorList>
    </citation>
    <scope>NUCLEOTIDE SEQUENCE [LARGE SCALE GENOMIC DNA]</scope>
    <source>
        <strain evidence="1 2">JCM 10990</strain>
    </source>
</reference>
<dbReference type="AlphaFoldDB" id="M0B2N9"/>
<protein>
    <submittedName>
        <fullName evidence="1">Uncharacterized protein</fullName>
    </submittedName>
</protein>
<proteinExistence type="predicted"/>
<dbReference type="Proteomes" id="UP000011693">
    <property type="component" value="Unassembled WGS sequence"/>
</dbReference>
<evidence type="ECO:0000313" key="2">
    <source>
        <dbReference type="Proteomes" id="UP000011693"/>
    </source>
</evidence>
<dbReference type="STRING" id="1227492.C482_02761"/>
<keyword evidence="2" id="KW-1185">Reference proteome</keyword>
<evidence type="ECO:0000313" key="1">
    <source>
        <dbReference type="EMBL" id="ELZ05040.1"/>
    </source>
</evidence>
<comment type="caution">
    <text evidence="1">The sequence shown here is derived from an EMBL/GenBank/DDBJ whole genome shotgun (WGS) entry which is preliminary data.</text>
</comment>
<name>M0B2N9_9EURY</name>
<organism evidence="1 2">
    <name type="scientific">Natrialba chahannaoensis JCM 10990</name>
    <dbReference type="NCBI Taxonomy" id="1227492"/>
    <lineage>
        <taxon>Archaea</taxon>
        <taxon>Methanobacteriati</taxon>
        <taxon>Methanobacteriota</taxon>
        <taxon>Stenosarchaea group</taxon>
        <taxon>Halobacteria</taxon>
        <taxon>Halobacteriales</taxon>
        <taxon>Natrialbaceae</taxon>
        <taxon>Natrialba</taxon>
    </lineage>
</organism>
<accession>M0B2N9</accession>
<sequence length="105" mass="12359">MTTYYVISSPDHDANRPHSRDWPKVLRLSFEDCEIRLYQGKGHGLGGTSYDFDEFQVEEWTEFVDACAGDWLLEELSRYESLTTIEETDFVRTLNRHVPLETEEH</sequence>
<gene>
    <name evidence="1" type="ORF">C482_02761</name>
</gene>
<dbReference type="RefSeq" id="WP_006165878.1">
    <property type="nucleotide sequence ID" value="NZ_AOIN01000021.1"/>
</dbReference>
<dbReference type="EMBL" id="AOIN01000021">
    <property type="protein sequence ID" value="ELZ05040.1"/>
    <property type="molecule type" value="Genomic_DNA"/>
</dbReference>
<dbReference type="OrthoDB" id="196527at2157"/>
<dbReference type="PATRIC" id="fig|1227492.4.peg.533"/>